<evidence type="ECO:0000256" key="3">
    <source>
        <dbReference type="ARBA" id="ARBA00023237"/>
    </source>
</evidence>
<feature type="domain" description="OmpA-like" evidence="6">
    <location>
        <begin position="265"/>
        <end position="383"/>
    </location>
</feature>
<dbReference type="PRINTS" id="PR01021">
    <property type="entry name" value="OMPADOMAIN"/>
</dbReference>
<evidence type="ECO:0000256" key="5">
    <source>
        <dbReference type="SAM" id="MobiDB-lite"/>
    </source>
</evidence>
<dbReference type="PANTHER" id="PTHR30329:SF21">
    <property type="entry name" value="LIPOPROTEIN YIAD-RELATED"/>
    <property type="match status" value="1"/>
</dbReference>
<dbReference type="PROSITE" id="PS51123">
    <property type="entry name" value="OMPA_2"/>
    <property type="match status" value="1"/>
</dbReference>
<comment type="caution">
    <text evidence="7">The sequence shown here is derived from an EMBL/GenBank/DDBJ whole genome shotgun (WGS) entry which is preliminary data.</text>
</comment>
<dbReference type="SUPFAM" id="SSF103088">
    <property type="entry name" value="OmpA-like"/>
    <property type="match status" value="1"/>
</dbReference>
<dbReference type="PANTHER" id="PTHR30329">
    <property type="entry name" value="STATOR ELEMENT OF FLAGELLAR MOTOR COMPLEX"/>
    <property type="match status" value="1"/>
</dbReference>
<protein>
    <recommendedName>
        <fullName evidence="6">OmpA-like domain-containing protein</fullName>
    </recommendedName>
</protein>
<evidence type="ECO:0000256" key="1">
    <source>
        <dbReference type="ARBA" id="ARBA00004442"/>
    </source>
</evidence>
<evidence type="ECO:0000313" key="7">
    <source>
        <dbReference type="EMBL" id="GAA3065479.1"/>
    </source>
</evidence>
<feature type="region of interest" description="Disordered" evidence="5">
    <location>
        <begin position="40"/>
        <end position="80"/>
    </location>
</feature>
<dbReference type="Gene3D" id="3.30.1330.60">
    <property type="entry name" value="OmpA-like domain"/>
    <property type="match status" value="1"/>
</dbReference>
<keyword evidence="3" id="KW-0998">Cell outer membrane</keyword>
<feature type="compositionally biased region" description="Basic and acidic residues" evidence="5">
    <location>
        <begin position="1"/>
        <end position="15"/>
    </location>
</feature>
<reference evidence="8" key="1">
    <citation type="journal article" date="2019" name="Int. J. Syst. Evol. Microbiol.">
        <title>The Global Catalogue of Microorganisms (GCM) 10K type strain sequencing project: providing services to taxonomists for standard genome sequencing and annotation.</title>
        <authorList>
            <consortium name="The Broad Institute Genomics Platform"/>
            <consortium name="The Broad Institute Genome Sequencing Center for Infectious Disease"/>
            <person name="Wu L."/>
            <person name="Ma J."/>
        </authorList>
    </citation>
    <scope>NUCLEOTIDE SEQUENCE [LARGE SCALE GENOMIC DNA]</scope>
    <source>
        <strain evidence="8">JCM 14309</strain>
    </source>
</reference>
<dbReference type="InterPro" id="IPR006664">
    <property type="entry name" value="OMP_bac"/>
</dbReference>
<feature type="compositionally biased region" description="Acidic residues" evidence="5">
    <location>
        <begin position="388"/>
        <end position="404"/>
    </location>
</feature>
<dbReference type="CDD" id="cd07185">
    <property type="entry name" value="OmpA_C-like"/>
    <property type="match status" value="1"/>
</dbReference>
<comment type="subcellular location">
    <subcellularLocation>
        <location evidence="1">Cell outer membrane</location>
    </subcellularLocation>
</comment>
<feature type="region of interest" description="Disordered" evidence="5">
    <location>
        <begin position="1"/>
        <end position="26"/>
    </location>
</feature>
<keyword evidence="2 4" id="KW-0472">Membrane</keyword>
<evidence type="ECO:0000259" key="6">
    <source>
        <dbReference type="PROSITE" id="PS51123"/>
    </source>
</evidence>
<name>A0ABP6M2J6_9MICC</name>
<evidence type="ECO:0000256" key="4">
    <source>
        <dbReference type="PROSITE-ProRule" id="PRU00473"/>
    </source>
</evidence>
<feature type="region of interest" description="Disordered" evidence="5">
    <location>
        <begin position="380"/>
        <end position="426"/>
    </location>
</feature>
<evidence type="ECO:0000256" key="2">
    <source>
        <dbReference type="ARBA" id="ARBA00023136"/>
    </source>
</evidence>
<feature type="compositionally biased region" description="Acidic residues" evidence="5">
    <location>
        <begin position="52"/>
        <end position="80"/>
    </location>
</feature>
<accession>A0ABP6M2J6</accession>
<dbReference type="InterPro" id="IPR050330">
    <property type="entry name" value="Bact_OuterMem_StrucFunc"/>
</dbReference>
<keyword evidence="8" id="KW-1185">Reference proteome</keyword>
<dbReference type="Proteomes" id="UP001500236">
    <property type="component" value="Unassembled WGS sequence"/>
</dbReference>
<evidence type="ECO:0000313" key="8">
    <source>
        <dbReference type="Proteomes" id="UP001500236"/>
    </source>
</evidence>
<organism evidence="7 8">
    <name type="scientific">Nesterenkonia aethiopica</name>
    <dbReference type="NCBI Taxonomy" id="269144"/>
    <lineage>
        <taxon>Bacteria</taxon>
        <taxon>Bacillati</taxon>
        <taxon>Actinomycetota</taxon>
        <taxon>Actinomycetes</taxon>
        <taxon>Micrococcales</taxon>
        <taxon>Micrococcaceae</taxon>
        <taxon>Nesterenkonia</taxon>
    </lineage>
</organism>
<dbReference type="EMBL" id="BAAAVT010000010">
    <property type="protein sequence ID" value="GAA3065479.1"/>
    <property type="molecule type" value="Genomic_DNA"/>
</dbReference>
<dbReference type="RefSeq" id="WP_344683851.1">
    <property type="nucleotide sequence ID" value="NZ_BAAAVT010000010.1"/>
</dbReference>
<sequence length="594" mass="64607">MAQRSDHPRDREKPLPRSARSRGGSLRHAAVVGVVLLALGCGPESTPPPAEPTEEPTEEPNEEPNEDPDDADEEDEEPDLTEPVVVEQTVWNFDAMEEVDLRVVVHPFVRVPTGEDEDGLLNGLITYEATSPDGEYHLERYGMHPHEVRVVDTEAMTLSFPAYATDGTSEEHLADVEQASARAGDGPVRWAGVHRDPGTDATAVLLPYLGLIEDVGIVDAEEVDTSDYLPVQDALSELVEVHETTWDLQVHRELADGDVQIRESDHEATITLDSDILFDIDEHTLTDDADAALQATAEELERADGGELEIIGHTDDVRSLEHNQQLSEDRAEAVHQRLGELTDLEDFTVSTDGRAFHEPVASNDSDQGRALNRRVELHYTPGLAADSPSEESDDGDTSGDDDVTELPPTDGPVGTADEPITVSGPHGGAVEVTVEEVRPAGDLLVGRVRVEVTEPFDGEEHAGPLAWALSFGDLGMHEGHDNPYSPGHQVDALTLLVGDERQFPLELGSTEHVEGSDRDGFIIEHGDPWRVIAGDRGFGHDADAEVGAWAVATVLWPTTGQDEVVVDVPGRSEHAERPWSQPWRAVDVPVEAEH</sequence>
<dbReference type="InterPro" id="IPR006665">
    <property type="entry name" value="OmpA-like"/>
</dbReference>
<gene>
    <name evidence="7" type="ORF">GCM10010529_18050</name>
</gene>
<proteinExistence type="predicted"/>
<dbReference type="Pfam" id="PF00691">
    <property type="entry name" value="OmpA"/>
    <property type="match status" value="1"/>
</dbReference>
<dbReference type="InterPro" id="IPR036737">
    <property type="entry name" value="OmpA-like_sf"/>
</dbReference>